<dbReference type="PROSITE" id="PS51900">
    <property type="entry name" value="CB"/>
    <property type="match status" value="1"/>
</dbReference>
<dbReference type="Pfam" id="PF00589">
    <property type="entry name" value="Phage_integrase"/>
    <property type="match status" value="1"/>
</dbReference>
<dbReference type="SUPFAM" id="SSF56349">
    <property type="entry name" value="DNA breaking-rejoining enzymes"/>
    <property type="match status" value="1"/>
</dbReference>
<dbReference type="PROSITE" id="PS51898">
    <property type="entry name" value="TYR_RECOMBINASE"/>
    <property type="match status" value="1"/>
</dbReference>
<dbReference type="Proteomes" id="UP000634455">
    <property type="component" value="Unassembled WGS sequence"/>
</dbReference>
<dbReference type="Gene3D" id="1.10.443.10">
    <property type="entry name" value="Intergrase catalytic core"/>
    <property type="match status" value="1"/>
</dbReference>
<evidence type="ECO:0000313" key="9">
    <source>
        <dbReference type="Proteomes" id="UP000634455"/>
    </source>
</evidence>
<evidence type="ECO:0000256" key="3">
    <source>
        <dbReference type="ARBA" id="ARBA00023172"/>
    </source>
</evidence>
<dbReference type="InterPro" id="IPR013762">
    <property type="entry name" value="Integrase-like_cat_sf"/>
</dbReference>
<evidence type="ECO:0000256" key="4">
    <source>
        <dbReference type="PROSITE-ProRule" id="PRU01248"/>
    </source>
</evidence>
<dbReference type="PANTHER" id="PTHR30349">
    <property type="entry name" value="PHAGE INTEGRASE-RELATED"/>
    <property type="match status" value="1"/>
</dbReference>
<proteinExistence type="predicted"/>
<keyword evidence="9" id="KW-1185">Reference proteome</keyword>
<accession>A0ABQ3D6V8</accession>
<feature type="domain" description="Core-binding (CB)" evidence="7">
    <location>
        <begin position="51"/>
        <end position="138"/>
    </location>
</feature>
<keyword evidence="1" id="KW-0229">DNA integration</keyword>
<reference evidence="9" key="1">
    <citation type="journal article" date="2019" name="Int. J. Syst. Evol. Microbiol.">
        <title>The Global Catalogue of Microorganisms (GCM) 10K type strain sequencing project: providing services to taxonomists for standard genome sequencing and annotation.</title>
        <authorList>
            <consortium name="The Broad Institute Genomics Platform"/>
            <consortium name="The Broad Institute Genome Sequencing Center for Infectious Disease"/>
            <person name="Wu L."/>
            <person name="Ma J."/>
        </authorList>
    </citation>
    <scope>NUCLEOTIDE SEQUENCE [LARGE SCALE GENOMIC DNA]</scope>
    <source>
        <strain evidence="9">KCTC 32465</strain>
    </source>
</reference>
<evidence type="ECO:0000256" key="5">
    <source>
        <dbReference type="SAM" id="MobiDB-lite"/>
    </source>
</evidence>
<organism evidence="8 9">
    <name type="scientific">Paramylibacter ulvae</name>
    <dbReference type="NCBI Taxonomy" id="1651968"/>
    <lineage>
        <taxon>Bacteria</taxon>
        <taxon>Pseudomonadati</taxon>
        <taxon>Pseudomonadota</taxon>
        <taxon>Alphaproteobacteria</taxon>
        <taxon>Rhodobacterales</taxon>
        <taxon>Paracoccaceae</taxon>
        <taxon>Paramylibacter</taxon>
    </lineage>
</organism>
<feature type="compositionally biased region" description="Basic and acidic residues" evidence="5">
    <location>
        <begin position="329"/>
        <end position="352"/>
    </location>
</feature>
<evidence type="ECO:0000256" key="1">
    <source>
        <dbReference type="ARBA" id="ARBA00022908"/>
    </source>
</evidence>
<feature type="region of interest" description="Disordered" evidence="5">
    <location>
        <begin position="319"/>
        <end position="352"/>
    </location>
</feature>
<evidence type="ECO:0000313" key="8">
    <source>
        <dbReference type="EMBL" id="GHA61974.1"/>
    </source>
</evidence>
<dbReference type="PANTHER" id="PTHR30349:SF64">
    <property type="entry name" value="PROPHAGE INTEGRASE INTD-RELATED"/>
    <property type="match status" value="1"/>
</dbReference>
<dbReference type="EMBL" id="BMZF01000012">
    <property type="protein sequence ID" value="GHA61974.1"/>
    <property type="molecule type" value="Genomic_DNA"/>
</dbReference>
<evidence type="ECO:0000256" key="2">
    <source>
        <dbReference type="ARBA" id="ARBA00023125"/>
    </source>
</evidence>
<keyword evidence="3" id="KW-0233">DNA recombination</keyword>
<dbReference type="InterPro" id="IPR050090">
    <property type="entry name" value="Tyrosine_recombinase_XerCD"/>
</dbReference>
<protein>
    <submittedName>
        <fullName evidence="8">Uncharacterized protein</fullName>
    </submittedName>
</protein>
<dbReference type="InterPro" id="IPR044068">
    <property type="entry name" value="CB"/>
</dbReference>
<evidence type="ECO:0000259" key="6">
    <source>
        <dbReference type="PROSITE" id="PS51898"/>
    </source>
</evidence>
<gene>
    <name evidence="8" type="ORF">GCM10008927_29320</name>
</gene>
<sequence>MVQKISSEADRDYFARLRNPNTTVGCLHEVKKAVPAGIGINEEKFAQDCWSTNDRIIFAWQIYAGRLDEKTIDRHLAAIRYCERITKGKAFDQFTVLDVSKIRDDLKRRACPDAEDHLSKSSVLHFVSHLKAFVKWLLKQDGYKRLPQDLPDYFDLPRRAFSKSLPRSAKQYKSIEDAAQLLQEMPTGTLQAQRDRAIVAIAYLGALRADTIVSLRLCHLDIPNKLIIQDANVVRAKNGKSLKIRWFSILDIFHEVIVDWAATLTDLGFKDDDALFPSNNHLVNKKAFRENDGVSIPVMATTYAVTKAFAMACRNSPEKITPHSAKHSISAERDRRRLSQEQRKAWSENMGHENETTTKKFYGKLPDERRFKLLEEVQEDQVAPPLYLSDEEKIEMANEFLKLMNEKFG</sequence>
<feature type="domain" description="Tyr recombinase" evidence="6">
    <location>
        <begin position="168"/>
        <end position="375"/>
    </location>
</feature>
<comment type="caution">
    <text evidence="8">The sequence shown here is derived from an EMBL/GenBank/DDBJ whole genome shotgun (WGS) entry which is preliminary data.</text>
</comment>
<keyword evidence="2 4" id="KW-0238">DNA-binding</keyword>
<dbReference type="InterPro" id="IPR002104">
    <property type="entry name" value="Integrase_catalytic"/>
</dbReference>
<evidence type="ECO:0000259" key="7">
    <source>
        <dbReference type="PROSITE" id="PS51900"/>
    </source>
</evidence>
<dbReference type="CDD" id="cd00397">
    <property type="entry name" value="DNA_BRE_C"/>
    <property type="match status" value="1"/>
</dbReference>
<dbReference type="InterPro" id="IPR011010">
    <property type="entry name" value="DNA_brk_join_enz"/>
</dbReference>
<name>A0ABQ3D6V8_9RHOB</name>